<dbReference type="CDD" id="cd07730">
    <property type="entry name" value="metallo-hydrolase-like_MBL-fold"/>
    <property type="match status" value="1"/>
</dbReference>
<name>A0A0P7BIS0_9HYPO</name>
<dbReference type="PANTHER" id="PTHR42978:SF5">
    <property type="entry name" value="METALLO-BETA-LACTAMASE DOMAIN-CONTAINING PROTEIN"/>
    <property type="match status" value="1"/>
</dbReference>
<dbReference type="Proteomes" id="UP000050424">
    <property type="component" value="Unassembled WGS sequence"/>
</dbReference>
<dbReference type="EMBL" id="LKCW01000072">
    <property type="protein sequence ID" value="KPM40999.1"/>
    <property type="molecule type" value="Genomic_DNA"/>
</dbReference>
<evidence type="ECO:0000256" key="1">
    <source>
        <dbReference type="ARBA" id="ARBA00007749"/>
    </source>
</evidence>
<evidence type="ECO:0000256" key="2">
    <source>
        <dbReference type="ARBA" id="ARBA00022723"/>
    </source>
</evidence>
<dbReference type="SMART" id="SM00849">
    <property type="entry name" value="Lactamase_B"/>
    <property type="match status" value="1"/>
</dbReference>
<dbReference type="OrthoDB" id="10250730at2759"/>
<feature type="domain" description="Metallo-beta-lactamase" evidence="5">
    <location>
        <begin position="47"/>
        <end position="265"/>
    </location>
</feature>
<evidence type="ECO:0000313" key="7">
    <source>
        <dbReference type="Proteomes" id="UP000050424"/>
    </source>
</evidence>
<dbReference type="STRING" id="78410.A0A0P7BIS0"/>
<dbReference type="Gene3D" id="3.60.15.10">
    <property type="entry name" value="Ribonuclease Z/Hydroxyacylglutathione hydrolase-like"/>
    <property type="match status" value="1"/>
</dbReference>
<dbReference type="GO" id="GO:0016787">
    <property type="term" value="F:hydrolase activity"/>
    <property type="evidence" value="ECO:0007669"/>
    <property type="project" value="UniProtKB-KW"/>
</dbReference>
<reference evidence="6 7" key="1">
    <citation type="submission" date="2015-09" db="EMBL/GenBank/DDBJ databases">
        <title>Draft genome of a European isolate of the apple canker pathogen Neonectria ditissima.</title>
        <authorList>
            <person name="Gomez-Cortecero A."/>
            <person name="Harrison R.J."/>
            <person name="Armitage A.D."/>
        </authorList>
    </citation>
    <scope>NUCLEOTIDE SEQUENCE [LARGE SCALE GENOMIC DNA]</scope>
    <source>
        <strain evidence="6 7">R09/05</strain>
    </source>
</reference>
<dbReference type="GO" id="GO:0046872">
    <property type="term" value="F:metal ion binding"/>
    <property type="evidence" value="ECO:0007669"/>
    <property type="project" value="UniProtKB-KW"/>
</dbReference>
<accession>A0A0P7BIS0</accession>
<dbReference type="SUPFAM" id="SSF56281">
    <property type="entry name" value="Metallo-hydrolase/oxidoreductase"/>
    <property type="match status" value="1"/>
</dbReference>
<sequence length="392" mass="43646">MPADTIGLPPGNTTVRLQVIDTGSRLLCKSDTLIEPTIPGHEFLNLPNVSWLVENLRTGRKVLFDCGVRKGFKDLPPAALRILEVSTPGLHVNWDVPDVLLKSRVDVAEIDWIIWSHHHWDHTGDPTRFPPHVGIVVGPDFTANHLPAYPSNPNSEMMEQDFAGRPFWELNFDKSQTIGGFRAYDFWGDGSFFILDTPGHSIGHVGALARTSNMDFVFMGGDICHFPGVFRPSTHIPLPDSISSTTRLDTYFPCPCAAATFTSIHPKGEEKGRQEPFYRPATGPSSIYDDPDRAYDTVQKLVEFDAQPNIMVCIAHDPAVAETLPTMNMNSRNEMNGWKEKGYKEACHWGFLNQLPRAGKPGRPNIVENYKCEGKLYKDAKALKAGPIVVKL</sequence>
<comment type="similarity">
    <text evidence="1">Belongs to the metallo-beta-lactamase superfamily.</text>
</comment>
<evidence type="ECO:0000256" key="4">
    <source>
        <dbReference type="ARBA" id="ARBA00022833"/>
    </source>
</evidence>
<keyword evidence="3" id="KW-0378">Hydrolase</keyword>
<evidence type="ECO:0000256" key="3">
    <source>
        <dbReference type="ARBA" id="ARBA00022801"/>
    </source>
</evidence>
<evidence type="ECO:0000313" key="6">
    <source>
        <dbReference type="EMBL" id="KPM40999.1"/>
    </source>
</evidence>
<keyword evidence="7" id="KW-1185">Reference proteome</keyword>
<organism evidence="6 7">
    <name type="scientific">Neonectria ditissima</name>
    <dbReference type="NCBI Taxonomy" id="78410"/>
    <lineage>
        <taxon>Eukaryota</taxon>
        <taxon>Fungi</taxon>
        <taxon>Dikarya</taxon>
        <taxon>Ascomycota</taxon>
        <taxon>Pezizomycotina</taxon>
        <taxon>Sordariomycetes</taxon>
        <taxon>Hypocreomycetidae</taxon>
        <taxon>Hypocreales</taxon>
        <taxon>Nectriaceae</taxon>
        <taxon>Neonectria</taxon>
    </lineage>
</organism>
<keyword evidence="2" id="KW-0479">Metal-binding</keyword>
<comment type="caution">
    <text evidence="6">The sequence shown here is derived from an EMBL/GenBank/DDBJ whole genome shotgun (WGS) entry which is preliminary data.</text>
</comment>
<dbReference type="AlphaFoldDB" id="A0A0P7BIS0"/>
<dbReference type="InterPro" id="IPR051013">
    <property type="entry name" value="MBL_superfamily_lactonases"/>
</dbReference>
<evidence type="ECO:0000259" key="5">
    <source>
        <dbReference type="SMART" id="SM00849"/>
    </source>
</evidence>
<dbReference type="Pfam" id="PF00753">
    <property type="entry name" value="Lactamase_B"/>
    <property type="match status" value="1"/>
</dbReference>
<keyword evidence="4" id="KW-0862">Zinc</keyword>
<gene>
    <name evidence="6" type="ORF">AK830_g5554</name>
</gene>
<proteinExistence type="inferred from homology"/>
<dbReference type="InterPro" id="IPR001279">
    <property type="entry name" value="Metallo-B-lactamas"/>
</dbReference>
<dbReference type="PANTHER" id="PTHR42978">
    <property type="entry name" value="QUORUM-QUENCHING LACTONASE YTNP-RELATED-RELATED"/>
    <property type="match status" value="1"/>
</dbReference>
<protein>
    <recommendedName>
        <fullName evidence="5">Metallo-beta-lactamase domain-containing protein</fullName>
    </recommendedName>
</protein>
<dbReference type="InterPro" id="IPR036866">
    <property type="entry name" value="RibonucZ/Hydroxyglut_hydro"/>
</dbReference>